<accession>A0A0M9G9S7</accession>
<gene>
    <name evidence="1" type="ORF">ABB37_01838</name>
</gene>
<dbReference type="OMA" id="YKADPQV"/>
<dbReference type="OrthoDB" id="270825at2759"/>
<dbReference type="Proteomes" id="UP000037923">
    <property type="component" value="Unassembled WGS sequence"/>
</dbReference>
<comment type="caution">
    <text evidence="1">The sequence shown here is derived from an EMBL/GenBank/DDBJ whole genome shotgun (WGS) entry which is preliminary data.</text>
</comment>
<dbReference type="GeneID" id="26902133"/>
<protein>
    <submittedName>
        <fullName evidence="1">Uncharacterized protein</fullName>
    </submittedName>
</protein>
<sequence length="520" mass="57810">MSSSADNEVKRTAEGIATALWSPEELYNLDTQVDVLQPALKSLAVDSGRFYAYRLSLLLAPFEVLEELWAPNTMEKTRLKDDGTVNIRCEETRVEGRTDGSNRGTIAEQCKGGSLFRVFTTVAHRVFVVDRSATHVQTLVAALRYSFPQLLVPIESEPSEPMCTLLFEFVTQHWSALSAYLPLLYFLFEVQERAFGSFYKQLASLVQTRKGNDTAASDALRPKKGGKIFSWFSSKPKEAELGVNDKLELVNVHKATLPLRFEKRFMVALAKQEQMHKMQLFCRDFVASLQDEASTYQSVAECFTTSPMASEAVSGWYNQDLLEKATKDNTELRLMNTSVQRFAFRKSSLTNELLLPLLQEIAQVEGEIGILASSHVAYYEEVLMRTKTVTENTELMSGKVPLPQSCEASTRPESMANAREVNRRQTQELAQCRASFDGEVTAVESAMKARVKKLCVLVAGMLKALAACTEAGHFDDYLRGLVPPPSGELPLQGGRHPLKACLGIEDGEKESAFAVDRAGP</sequence>
<proteinExistence type="predicted"/>
<keyword evidence="2" id="KW-1185">Reference proteome</keyword>
<dbReference type="AlphaFoldDB" id="A0A0M9G9S7"/>
<evidence type="ECO:0000313" key="2">
    <source>
        <dbReference type="Proteomes" id="UP000037923"/>
    </source>
</evidence>
<dbReference type="VEuPathDB" id="TriTrypDB:LpyrH10_02_8120"/>
<evidence type="ECO:0000313" key="1">
    <source>
        <dbReference type="EMBL" id="KPA85576.1"/>
    </source>
</evidence>
<name>A0A0M9G9S7_LEPPY</name>
<reference evidence="1 2" key="1">
    <citation type="submission" date="2015-07" db="EMBL/GenBank/DDBJ databases">
        <title>High-quality genome of monoxenous trypanosomatid Leptomonas pyrrhocoris.</title>
        <authorList>
            <person name="Flegontov P."/>
            <person name="Butenko A."/>
            <person name="Firsov S."/>
            <person name="Vlcek C."/>
            <person name="Logacheva M.D."/>
            <person name="Field M."/>
            <person name="Filatov D."/>
            <person name="Flegontova O."/>
            <person name="Gerasimov E."/>
            <person name="Jackson A.P."/>
            <person name="Kelly S."/>
            <person name="Opperdoes F."/>
            <person name="O'Reilly A."/>
            <person name="Votypka J."/>
            <person name="Yurchenko V."/>
            <person name="Lukes J."/>
        </authorList>
    </citation>
    <scope>NUCLEOTIDE SEQUENCE [LARGE SCALE GENOMIC DNA]</scope>
    <source>
        <strain evidence="1">H10</strain>
    </source>
</reference>
<dbReference type="EMBL" id="LGTL01000002">
    <property type="protein sequence ID" value="KPA85576.1"/>
    <property type="molecule type" value="Genomic_DNA"/>
</dbReference>
<dbReference type="RefSeq" id="XP_015664015.1">
    <property type="nucleotide sequence ID" value="XM_015798495.1"/>
</dbReference>
<organism evidence="1 2">
    <name type="scientific">Leptomonas pyrrhocoris</name>
    <name type="common">Firebug parasite</name>
    <dbReference type="NCBI Taxonomy" id="157538"/>
    <lineage>
        <taxon>Eukaryota</taxon>
        <taxon>Discoba</taxon>
        <taxon>Euglenozoa</taxon>
        <taxon>Kinetoplastea</taxon>
        <taxon>Metakinetoplastina</taxon>
        <taxon>Trypanosomatida</taxon>
        <taxon>Trypanosomatidae</taxon>
        <taxon>Leishmaniinae</taxon>
        <taxon>Leptomonas</taxon>
    </lineage>
</organism>